<evidence type="ECO:0000256" key="1">
    <source>
        <dbReference type="SAM" id="Phobius"/>
    </source>
</evidence>
<name>A0ABX1XQN5_9BACL</name>
<keyword evidence="1" id="KW-1133">Transmembrane helix</keyword>
<evidence type="ECO:0000313" key="2">
    <source>
        <dbReference type="EMBL" id="NOU70852.1"/>
    </source>
</evidence>
<dbReference type="Proteomes" id="UP000616779">
    <property type="component" value="Unassembled WGS sequence"/>
</dbReference>
<keyword evidence="1" id="KW-0472">Membrane</keyword>
<comment type="caution">
    <text evidence="2">The sequence shown here is derived from an EMBL/GenBank/DDBJ whole genome shotgun (WGS) entry which is preliminary data.</text>
</comment>
<accession>A0ABX1XQN5</accession>
<evidence type="ECO:0000313" key="3">
    <source>
        <dbReference type="Proteomes" id="UP000616779"/>
    </source>
</evidence>
<keyword evidence="3" id="KW-1185">Reference proteome</keyword>
<sequence>MIQNLELCATGLLIISIMFHLFIDIIKKNKIINYPISNPIQEVETIQVIYPQYIDCSRTINLSLLPKDYLFTDGQLSEIH</sequence>
<keyword evidence="1" id="KW-0812">Transmembrane</keyword>
<proteinExistence type="predicted"/>
<gene>
    <name evidence="2" type="ORF">GC098_05310</name>
</gene>
<dbReference type="EMBL" id="WHOA01000031">
    <property type="protein sequence ID" value="NOU70852.1"/>
    <property type="molecule type" value="Genomic_DNA"/>
</dbReference>
<reference evidence="2 3" key="1">
    <citation type="submission" date="2019-10" db="EMBL/GenBank/DDBJ databases">
        <title>Description of Paenibacillus terrestris sp. nov.</title>
        <authorList>
            <person name="Carlier A."/>
            <person name="Qi S."/>
        </authorList>
    </citation>
    <scope>NUCLEOTIDE SEQUENCE [LARGE SCALE GENOMIC DNA]</scope>
    <source>
        <strain evidence="2 3">LMG 31458</strain>
    </source>
</reference>
<feature type="transmembrane region" description="Helical" evidence="1">
    <location>
        <begin position="7"/>
        <end position="26"/>
    </location>
</feature>
<organism evidence="2 3">
    <name type="scientific">Paenibacillus phytorum</name>
    <dbReference type="NCBI Taxonomy" id="2654977"/>
    <lineage>
        <taxon>Bacteria</taxon>
        <taxon>Bacillati</taxon>
        <taxon>Bacillota</taxon>
        <taxon>Bacilli</taxon>
        <taxon>Bacillales</taxon>
        <taxon>Paenibacillaceae</taxon>
        <taxon>Paenibacillus</taxon>
    </lineage>
</organism>
<protein>
    <recommendedName>
        <fullName evidence="4">DUF3307 domain-containing protein</fullName>
    </recommendedName>
</protein>
<evidence type="ECO:0008006" key="4">
    <source>
        <dbReference type="Google" id="ProtNLM"/>
    </source>
</evidence>
<dbReference type="RefSeq" id="WP_171641665.1">
    <property type="nucleotide sequence ID" value="NZ_WHOA01000031.1"/>
</dbReference>